<evidence type="ECO:0000256" key="2">
    <source>
        <dbReference type="SAM" id="Phobius"/>
    </source>
</evidence>
<dbReference type="KEGG" id="vg:15926862"/>
<organism evidence="3 4">
    <name type="scientific">Vibrio phage nt-1</name>
    <dbReference type="NCBI Taxonomy" id="115992"/>
    <lineage>
        <taxon>Viruses</taxon>
        <taxon>Duplodnaviria</taxon>
        <taxon>Heunggongvirae</taxon>
        <taxon>Uroviricota</taxon>
        <taxon>Caudoviricetes</taxon>
        <taxon>Pantevenvirales</taxon>
        <taxon>Straboviridae</taxon>
        <taxon>Mylasvirus</taxon>
        <taxon>Mylasvirus persius</taxon>
    </lineage>
</organism>
<accession>R9TJV1</accession>
<keyword evidence="2" id="KW-0472">Membrane</keyword>
<gene>
    <name evidence="3" type="ORF">VPFG_00380</name>
</gene>
<keyword evidence="2" id="KW-0812">Transmembrane</keyword>
<keyword evidence="4" id="KW-1185">Reference proteome</keyword>
<sequence>MQRVARHISNIDVTTTSMMKTMESVFKTNEKAVTQQKGLFQRVVENFEQSSNKVRAAILSLTDIIKSTLDFKGHLSRINNGIQQLQLTAKMQFARLQEGFTRWFERLIFRVNDMKRVIGLQKTAADDLNSFLQNGAGNNAPLTVGFISALYKKIFAYQVMTESRNRKTELHRYKENMKVQRNQASDLKKIAIHLTGKKLGWIARLFQILGVGVAFLGTQVIGLAGNLATAAAAASKFGKLGRIASMILLGFGKFTKGTGNVIQSLADDMSGTIKKWMMVVVRQAFLGLGRMVGMMLSGPGLIAILAGYSIYKVFEDEIDRIFVSLKSIFSDSDKREMLFSIVSNWFNDMVQGIADWFGLVGDNIVDAVPEGAVEGVVSGFQKLTSFVEKAFNMYVTAVNQIIASFLSIPDSFRLLMIAIENMMLNIKEVAGSIIDWIPGIDRPEMLGKDKLSADRNKLEADKAEVNARLTARYQTDYLNNAKDAIVNGAKNSAQAVVDGAKGVMESIKDPAKQLASSAESLDAFLAAEVEKKQMQEDAIVAAEMKRMLDEGVIKPYQEIKRSVILEAVAAREAAARAAQQTREVGTNFVNQAVNSVQNTTNLSHPITSGGQAKISNPTRGNVN</sequence>
<dbReference type="RefSeq" id="YP_008125526.2">
    <property type="nucleotide sequence ID" value="NC_021529.2"/>
</dbReference>
<evidence type="ECO:0000313" key="4">
    <source>
        <dbReference type="Proteomes" id="UP000201461"/>
    </source>
</evidence>
<dbReference type="Proteomes" id="UP000201461">
    <property type="component" value="Segment"/>
</dbReference>
<reference evidence="3 4" key="1">
    <citation type="journal article" date="2014" name="Genome Biol. Evol.">
        <title>Composite Conserved Promoter-Terminator Motifs (PeSLs) that Mediate Modular Shuffling in the Diverse T4-Like Myoviruses.</title>
        <authorList>
            <person name="Comeau A.M."/>
            <person name="Arbiol C."/>
            <person name="Krisch H.M."/>
        </authorList>
    </citation>
    <scope>NUCLEOTIDE SEQUENCE [LARGE SCALE GENOMIC DNA]</scope>
</reference>
<proteinExistence type="predicted"/>
<dbReference type="OrthoDB" id="2632at10239"/>
<feature type="region of interest" description="Disordered" evidence="1">
    <location>
        <begin position="600"/>
        <end position="623"/>
    </location>
</feature>
<name>R9TJV1_9CAUD</name>
<evidence type="ECO:0000313" key="3">
    <source>
        <dbReference type="EMBL" id="AGN30377.2"/>
    </source>
</evidence>
<protein>
    <submittedName>
        <fullName evidence="3">Uncharacterized protein</fullName>
    </submittedName>
</protein>
<feature type="transmembrane region" description="Helical" evidence="2">
    <location>
        <begin position="284"/>
        <end position="311"/>
    </location>
</feature>
<keyword evidence="2" id="KW-1133">Transmembrane helix</keyword>
<evidence type="ECO:0000256" key="1">
    <source>
        <dbReference type="SAM" id="MobiDB-lite"/>
    </source>
</evidence>
<dbReference type="GeneID" id="15926862"/>
<dbReference type="EMBL" id="HQ317393">
    <property type="protein sequence ID" value="AGN30377.2"/>
    <property type="molecule type" value="Genomic_DNA"/>
</dbReference>